<dbReference type="InterPro" id="IPR036962">
    <property type="entry name" value="Glyco_hydro_3_N_sf"/>
</dbReference>
<comment type="caution">
    <text evidence="9">The sequence shown here is derived from an EMBL/GenBank/DDBJ whole genome shotgun (WGS) entry which is preliminary data.</text>
</comment>
<evidence type="ECO:0000313" key="10">
    <source>
        <dbReference type="Proteomes" id="UP001151532"/>
    </source>
</evidence>
<keyword evidence="2" id="KW-0964">Secreted</keyword>
<accession>A0A9Q0YWP4</accession>
<dbReference type="OrthoDB" id="47059at2759"/>
<feature type="region of interest" description="Disordered" evidence="7">
    <location>
        <begin position="1"/>
        <end position="30"/>
    </location>
</feature>
<evidence type="ECO:0000259" key="8">
    <source>
        <dbReference type="PROSITE" id="PS50127"/>
    </source>
</evidence>
<dbReference type="Gene3D" id="3.40.50.1700">
    <property type="entry name" value="Glycoside hydrolase family 3 C-terminal domain"/>
    <property type="match status" value="1"/>
</dbReference>
<dbReference type="FunFam" id="3.10.110.10:FF:000092">
    <property type="entry name" value="Constitutive photomorphogenesis protein 10"/>
    <property type="match status" value="1"/>
</dbReference>
<organism evidence="9 10">
    <name type="scientific">Salix purpurea</name>
    <name type="common">Purple osier willow</name>
    <dbReference type="NCBI Taxonomy" id="77065"/>
    <lineage>
        <taxon>Eukaryota</taxon>
        <taxon>Viridiplantae</taxon>
        <taxon>Streptophyta</taxon>
        <taxon>Embryophyta</taxon>
        <taxon>Tracheophyta</taxon>
        <taxon>Spermatophyta</taxon>
        <taxon>Magnoliopsida</taxon>
        <taxon>eudicotyledons</taxon>
        <taxon>Gunneridae</taxon>
        <taxon>Pentapetalae</taxon>
        <taxon>rosids</taxon>
        <taxon>fabids</taxon>
        <taxon>Malpighiales</taxon>
        <taxon>Salicaceae</taxon>
        <taxon>Saliceae</taxon>
        <taxon>Salix</taxon>
    </lineage>
</organism>
<dbReference type="GO" id="GO:0046556">
    <property type="term" value="F:alpha-L-arabinofuranosidase activity"/>
    <property type="evidence" value="ECO:0007669"/>
    <property type="project" value="TreeGrafter"/>
</dbReference>
<evidence type="ECO:0000256" key="4">
    <source>
        <dbReference type="ARBA" id="ARBA00022801"/>
    </source>
</evidence>
<proteinExistence type="predicted"/>
<dbReference type="SUPFAM" id="SSF52279">
    <property type="entry name" value="Beta-D-glucan exohydrolase, C-terminal domain"/>
    <property type="match status" value="1"/>
</dbReference>
<evidence type="ECO:0000256" key="6">
    <source>
        <dbReference type="ARBA" id="ARBA00023295"/>
    </source>
</evidence>
<dbReference type="Pfam" id="PF00179">
    <property type="entry name" value="UQ_con"/>
    <property type="match status" value="1"/>
</dbReference>
<feature type="compositionally biased region" description="Low complexity" evidence="7">
    <location>
        <begin position="13"/>
        <end position="30"/>
    </location>
</feature>
<dbReference type="InterPro" id="IPR016135">
    <property type="entry name" value="UBQ-conjugating_enzyme/RWD"/>
</dbReference>
<gene>
    <name evidence="9" type="ORF">OIU79_008798</name>
</gene>
<dbReference type="InterPro" id="IPR000608">
    <property type="entry name" value="UBC"/>
</dbReference>
<keyword evidence="3" id="KW-0732">Signal</keyword>
<dbReference type="AlphaFoldDB" id="A0A9Q0YWP4"/>
<dbReference type="InterPro" id="IPR036881">
    <property type="entry name" value="Glyco_hydro_3_C_sf"/>
</dbReference>
<dbReference type="InterPro" id="IPR002772">
    <property type="entry name" value="Glyco_hydro_3_C"/>
</dbReference>
<evidence type="ECO:0000313" key="9">
    <source>
        <dbReference type="EMBL" id="KAJ6712663.1"/>
    </source>
</evidence>
<dbReference type="InterPro" id="IPR013783">
    <property type="entry name" value="Ig-like_fold"/>
</dbReference>
<protein>
    <submittedName>
        <fullName evidence="9">BETA-D-XYLOSIDASE 6-RELATED</fullName>
    </submittedName>
</protein>
<dbReference type="GO" id="GO:0031222">
    <property type="term" value="P:arabinan catabolic process"/>
    <property type="evidence" value="ECO:0007669"/>
    <property type="project" value="TreeGrafter"/>
</dbReference>
<evidence type="ECO:0000256" key="3">
    <source>
        <dbReference type="ARBA" id="ARBA00022729"/>
    </source>
</evidence>
<dbReference type="FunFam" id="3.40.50.1700:FF:000001">
    <property type="entry name" value="probable beta-D-xylosidase 2"/>
    <property type="match status" value="1"/>
</dbReference>
<dbReference type="FunFam" id="3.20.20.300:FF:000004">
    <property type="entry name" value="probable beta-D-xylosidase 7"/>
    <property type="match status" value="1"/>
</dbReference>
<keyword evidence="5" id="KW-0325">Glycoprotein</keyword>
<dbReference type="PANTHER" id="PTHR42721:SF1">
    <property type="entry name" value="BETA-D-XYLOSIDASE 6-RELATED"/>
    <property type="match status" value="1"/>
</dbReference>
<dbReference type="EMBL" id="JAPFFK010000015">
    <property type="protein sequence ID" value="KAJ6712663.1"/>
    <property type="molecule type" value="Genomic_DNA"/>
</dbReference>
<dbReference type="PROSITE" id="PS50127">
    <property type="entry name" value="UBC_2"/>
    <property type="match status" value="1"/>
</dbReference>
<evidence type="ECO:0000256" key="5">
    <source>
        <dbReference type="ARBA" id="ARBA00023180"/>
    </source>
</evidence>
<reference evidence="9" key="2">
    <citation type="journal article" date="2023" name="Int. J. Mol. Sci.">
        <title>De Novo Assembly and Annotation of 11 Diverse Shrub Willow (Salix) Genomes Reveals Novel Gene Organization in Sex-Linked Regions.</title>
        <authorList>
            <person name="Hyden B."/>
            <person name="Feng K."/>
            <person name="Yates T.B."/>
            <person name="Jawdy S."/>
            <person name="Cereghino C."/>
            <person name="Smart L.B."/>
            <person name="Muchero W."/>
        </authorList>
    </citation>
    <scope>NUCLEOTIDE SEQUENCE</scope>
    <source>
        <tissue evidence="9">Shoot tip</tissue>
    </source>
</reference>
<keyword evidence="4" id="KW-0378">Hydrolase</keyword>
<feature type="compositionally biased region" description="Low complexity" evidence="7">
    <location>
        <begin position="231"/>
        <end position="249"/>
    </location>
</feature>
<dbReference type="PANTHER" id="PTHR42721">
    <property type="entry name" value="SUGAR HYDROLASE-RELATED"/>
    <property type="match status" value="1"/>
</dbReference>
<keyword evidence="6" id="KW-0326">Glycosidase</keyword>
<dbReference type="InterPro" id="IPR001764">
    <property type="entry name" value="Glyco_hydro_3_N"/>
</dbReference>
<dbReference type="Gene3D" id="3.20.20.300">
    <property type="entry name" value="Glycoside hydrolase, family 3, N-terminal domain"/>
    <property type="match status" value="1"/>
</dbReference>
<dbReference type="Proteomes" id="UP001151532">
    <property type="component" value="Chromosome 1"/>
</dbReference>
<reference evidence="9" key="1">
    <citation type="submission" date="2022-11" db="EMBL/GenBank/DDBJ databases">
        <authorList>
            <person name="Hyden B.L."/>
            <person name="Feng K."/>
            <person name="Yates T."/>
            <person name="Jawdy S."/>
            <person name="Smart L.B."/>
            <person name="Muchero W."/>
        </authorList>
    </citation>
    <scope>NUCLEOTIDE SEQUENCE</scope>
    <source>
        <tissue evidence="9">Shoot tip</tissue>
    </source>
</reference>
<dbReference type="SUPFAM" id="SSF51445">
    <property type="entry name" value="(Trans)glycosidases"/>
    <property type="match status" value="1"/>
</dbReference>
<dbReference type="SUPFAM" id="SSF54495">
    <property type="entry name" value="UBC-like"/>
    <property type="match status" value="1"/>
</dbReference>
<dbReference type="GO" id="GO:0045493">
    <property type="term" value="P:xylan catabolic process"/>
    <property type="evidence" value="ECO:0007669"/>
    <property type="project" value="InterPro"/>
</dbReference>
<dbReference type="InterPro" id="IPR044993">
    <property type="entry name" value="BXL"/>
</dbReference>
<feature type="domain" description="UBC core" evidence="8">
    <location>
        <begin position="28"/>
        <end position="174"/>
    </location>
</feature>
<dbReference type="Gene3D" id="2.60.40.10">
    <property type="entry name" value="Immunoglobulins"/>
    <property type="match status" value="1"/>
</dbReference>
<evidence type="ECO:0000256" key="7">
    <source>
        <dbReference type="SAM" id="MobiDB-lite"/>
    </source>
</evidence>
<name>A0A9Q0YWP4_SALPP</name>
<dbReference type="Pfam" id="PF00933">
    <property type="entry name" value="Glyco_hydro_3"/>
    <property type="match status" value="1"/>
</dbReference>
<comment type="subcellular location">
    <subcellularLocation>
        <location evidence="1">Secreted</location>
    </subcellularLocation>
</comment>
<dbReference type="GO" id="GO:0005576">
    <property type="term" value="C:extracellular region"/>
    <property type="evidence" value="ECO:0007669"/>
    <property type="project" value="UniProtKB-SubCell"/>
</dbReference>
<dbReference type="InterPro" id="IPR017853">
    <property type="entry name" value="GH"/>
</dbReference>
<evidence type="ECO:0000256" key="1">
    <source>
        <dbReference type="ARBA" id="ARBA00004613"/>
    </source>
</evidence>
<dbReference type="Gene3D" id="3.10.110.10">
    <property type="entry name" value="Ubiquitin Conjugating Enzyme"/>
    <property type="match status" value="1"/>
</dbReference>
<feature type="compositionally biased region" description="Gly residues" evidence="7">
    <location>
        <begin position="1"/>
        <end position="12"/>
    </location>
</feature>
<feature type="region of interest" description="Disordered" evidence="7">
    <location>
        <begin position="224"/>
        <end position="251"/>
    </location>
</feature>
<dbReference type="GO" id="GO:0009044">
    <property type="term" value="F:xylan 1,4-beta-xylosidase activity"/>
    <property type="evidence" value="ECO:0007669"/>
    <property type="project" value="InterPro"/>
</dbReference>
<keyword evidence="10" id="KW-1185">Reference proteome</keyword>
<sequence>MAGGGAGGGGGSSATATSSWVSPTSVSSSGKRIQREMAGLNLDPPPDCSAGPKGDNLYHWISTFIGPPGTPYQGGIFFLDLIFPIDYPFNPPQVVFKTRIYHCNVDSAGNLRLDILKSKWSPALTITKVLLAIRSIFTHPDPYNPLVPAIAHLYLEDRAKHDELAAEWTLRFATLLDSEGQNTILLAQLKVVSAATPTSPNSVSLSSCGSSSICHGYKLSNSPSMPATMTSPASPGSYSSPSPLSHSKPVANPQFPCKPPTHNTYSFCNISLPITRRAQSLISHLTLQEKIQQLSDNASGIPRLGIPHYEWWSESLHGIAINGPGVSFKNGGPVTSATGFPQVIVSAASFNRTLWFLIGSAISIEARAMYNVGQAGLTFWAPNINIFRDPRWGRGQETPGEDPMVASAYAIEFVRGFQGGNWKSGTETESPGRHGIGQTRVLLGEDGEINDDKLMLSACCKHSSAYDLEKWGNFSRYSFNAVVTEQDMEDTYQPPFRSCIQEGKASCLMCSYNEVNGVPACAREDLLQKTRREWGFKGYITSDCDAVATIFEYQNYSKSPEDAVAMALKAGMDINCGTYVLRNAQSAVEKGMLQEEDIDRALHNLFSVQLRLGLFDGDPQKGQFGKLGPKNVCTKEHKTLALEAARQGIVLLKNDKKFLPLNKKAVSSLAIIGPLANKASSLGGDYTGYPCDSQSLFEGLKAYIKKTSYAIGCPDVACDSDTQFHKAIIVAKRADFVIVVAGLDLSQETEDLDRVSLLLPGKQMSLVSSVAAASKKPVILVLTGGGPLDVSFAKGDPRIASILWIGYPGEAGAKALAEIIFGEYNPDGRLPVTWYPESFTEVSMNDMNMRPNPSLGYPGRTYRFYTGNRVYGFGGGLSYTNFTYKILSAPSKLSLSGSLSANSRKRILQQGGERLSYIITNEITSCNSLRFNVRISVENVGNMDGGHVVMLFSRVPAVFRGSPEKQLVEFDRVHTISQSIY</sequence>
<dbReference type="SMART" id="SM00212">
    <property type="entry name" value="UBCc"/>
    <property type="match status" value="1"/>
</dbReference>
<dbReference type="Pfam" id="PF01915">
    <property type="entry name" value="Glyco_hydro_3_C"/>
    <property type="match status" value="1"/>
</dbReference>
<evidence type="ECO:0000256" key="2">
    <source>
        <dbReference type="ARBA" id="ARBA00022525"/>
    </source>
</evidence>